<dbReference type="SMART" id="SM00054">
    <property type="entry name" value="EFh"/>
    <property type="match status" value="1"/>
</dbReference>
<evidence type="ECO:0000259" key="2">
    <source>
        <dbReference type="PROSITE" id="PS50222"/>
    </source>
</evidence>
<sequence>MARCRSEGYDDERPAMTKEEFKNWLKRFDVDKDGRISRAELVGAVRTFGGGWFEGVRAWWSVRCADSNGNGYIDDHEIDNLVEFAQTNFGIRVSPC</sequence>
<keyword evidence="4" id="KW-1185">Reference proteome</keyword>
<accession>A0A2C9U062</accession>
<dbReference type="PROSITE" id="PS00018">
    <property type="entry name" value="EF_HAND_1"/>
    <property type="match status" value="2"/>
</dbReference>
<keyword evidence="1" id="KW-0106">Calcium</keyword>
<dbReference type="PROSITE" id="PS50222">
    <property type="entry name" value="EF_HAND_2"/>
    <property type="match status" value="1"/>
</dbReference>
<dbReference type="SUPFAM" id="SSF47473">
    <property type="entry name" value="EF-hand"/>
    <property type="match status" value="1"/>
</dbReference>
<dbReference type="InterPro" id="IPR018247">
    <property type="entry name" value="EF_Hand_1_Ca_BS"/>
</dbReference>
<gene>
    <name evidence="3" type="ORF">MANES_18G035900v8</name>
</gene>
<organism evidence="3 4">
    <name type="scientific">Manihot esculenta</name>
    <name type="common">Cassava</name>
    <name type="synonym">Jatropha manihot</name>
    <dbReference type="NCBI Taxonomy" id="3983"/>
    <lineage>
        <taxon>Eukaryota</taxon>
        <taxon>Viridiplantae</taxon>
        <taxon>Streptophyta</taxon>
        <taxon>Embryophyta</taxon>
        <taxon>Tracheophyta</taxon>
        <taxon>Spermatophyta</taxon>
        <taxon>Magnoliopsida</taxon>
        <taxon>eudicotyledons</taxon>
        <taxon>Gunneridae</taxon>
        <taxon>Pentapetalae</taxon>
        <taxon>rosids</taxon>
        <taxon>fabids</taxon>
        <taxon>Malpighiales</taxon>
        <taxon>Euphorbiaceae</taxon>
        <taxon>Crotonoideae</taxon>
        <taxon>Manihoteae</taxon>
        <taxon>Manihot</taxon>
    </lineage>
</organism>
<dbReference type="Pfam" id="PF13202">
    <property type="entry name" value="EF-hand_5"/>
    <property type="match status" value="1"/>
</dbReference>
<feature type="domain" description="EF-hand" evidence="2">
    <location>
        <begin position="16"/>
        <end position="51"/>
    </location>
</feature>
<comment type="caution">
    <text evidence="3">The sequence shown here is derived from an EMBL/GenBank/DDBJ whole genome shotgun (WGS) entry which is preliminary data.</text>
</comment>
<dbReference type="Gene3D" id="1.10.238.10">
    <property type="entry name" value="EF-hand"/>
    <property type="match status" value="1"/>
</dbReference>
<protein>
    <recommendedName>
        <fullName evidence="2">EF-hand domain-containing protein</fullName>
    </recommendedName>
</protein>
<name>A0A2C9U062_MANES</name>
<dbReference type="InterPro" id="IPR011992">
    <property type="entry name" value="EF-hand-dom_pair"/>
</dbReference>
<dbReference type="Gramene" id="Manes.18G035900.1.v8.1">
    <property type="protein sequence ID" value="Manes.18G035900.1.v8.1.CDS.1"/>
    <property type="gene ID" value="Manes.18G035900.v8.1"/>
</dbReference>
<dbReference type="GO" id="GO:0030234">
    <property type="term" value="F:enzyme regulator activity"/>
    <property type="evidence" value="ECO:0000318"/>
    <property type="project" value="GO_Central"/>
</dbReference>
<evidence type="ECO:0000313" key="4">
    <source>
        <dbReference type="Proteomes" id="UP000091857"/>
    </source>
</evidence>
<evidence type="ECO:0000313" key="3">
    <source>
        <dbReference type="EMBL" id="OAY22906.1"/>
    </source>
</evidence>
<dbReference type="Proteomes" id="UP000091857">
    <property type="component" value="Chromosome 18"/>
</dbReference>
<dbReference type="GO" id="GO:0005509">
    <property type="term" value="F:calcium ion binding"/>
    <property type="evidence" value="ECO:0000318"/>
    <property type="project" value="GO_Central"/>
</dbReference>
<dbReference type="GO" id="GO:0005737">
    <property type="term" value="C:cytoplasm"/>
    <property type="evidence" value="ECO:0000318"/>
    <property type="project" value="GO_Central"/>
</dbReference>
<evidence type="ECO:0000256" key="1">
    <source>
        <dbReference type="ARBA" id="ARBA00022837"/>
    </source>
</evidence>
<dbReference type="Pfam" id="PF00036">
    <property type="entry name" value="EF-hand_1"/>
    <property type="match status" value="1"/>
</dbReference>
<reference evidence="4" key="1">
    <citation type="journal article" date="2016" name="Nat. Biotechnol.">
        <title>Sequencing wild and cultivated cassava and related species reveals extensive interspecific hybridization and genetic diversity.</title>
        <authorList>
            <person name="Bredeson J.V."/>
            <person name="Lyons J.B."/>
            <person name="Prochnik S.E."/>
            <person name="Wu G.A."/>
            <person name="Ha C.M."/>
            <person name="Edsinger-Gonzales E."/>
            <person name="Grimwood J."/>
            <person name="Schmutz J."/>
            <person name="Rabbi I.Y."/>
            <person name="Egesi C."/>
            <person name="Nauluvula P."/>
            <person name="Lebot V."/>
            <person name="Ndunguru J."/>
            <person name="Mkamilo G."/>
            <person name="Bart R.S."/>
            <person name="Setter T.L."/>
            <person name="Gleadow R.M."/>
            <person name="Kulakow P."/>
            <person name="Ferguson M.E."/>
            <person name="Rounsley S."/>
            <person name="Rokhsar D.S."/>
        </authorList>
    </citation>
    <scope>NUCLEOTIDE SEQUENCE [LARGE SCALE GENOMIC DNA]</scope>
    <source>
        <strain evidence="4">cv. AM560-2</strain>
    </source>
</reference>
<dbReference type="AlphaFoldDB" id="A0A2C9U062"/>
<dbReference type="OMA" id="IDKHEMP"/>
<dbReference type="EMBL" id="CM004404">
    <property type="protein sequence ID" value="OAY22906.1"/>
    <property type="molecule type" value="Genomic_DNA"/>
</dbReference>
<proteinExistence type="predicted"/>
<dbReference type="InterPro" id="IPR002048">
    <property type="entry name" value="EF_hand_dom"/>
</dbReference>